<dbReference type="HOGENOM" id="CLU_355102_0_0_1"/>
<feature type="compositionally biased region" description="Polar residues" evidence="2">
    <location>
        <begin position="447"/>
        <end position="467"/>
    </location>
</feature>
<keyword evidence="4" id="KW-1185">Reference proteome</keyword>
<feature type="coiled-coil region" evidence="1">
    <location>
        <begin position="487"/>
        <end position="521"/>
    </location>
</feature>
<evidence type="ECO:0000313" key="4">
    <source>
        <dbReference type="Proteomes" id="UP000009168"/>
    </source>
</evidence>
<dbReference type="AlphaFoldDB" id="Q234Z3"/>
<evidence type="ECO:0000256" key="1">
    <source>
        <dbReference type="SAM" id="Coils"/>
    </source>
</evidence>
<feature type="compositionally biased region" description="Basic residues" evidence="2">
    <location>
        <begin position="614"/>
        <end position="623"/>
    </location>
</feature>
<protein>
    <submittedName>
        <fullName evidence="3">Uncharacterized protein</fullName>
    </submittedName>
</protein>
<dbReference type="OMA" id="CHEKIAN"/>
<dbReference type="InParanoid" id="Q234Z3"/>
<feature type="compositionally biased region" description="Polar residues" evidence="2">
    <location>
        <begin position="628"/>
        <end position="645"/>
    </location>
</feature>
<dbReference type="KEGG" id="tet:TTHERM_00095560"/>
<evidence type="ECO:0000313" key="3">
    <source>
        <dbReference type="EMBL" id="EAR91860.1"/>
    </source>
</evidence>
<reference evidence="4" key="1">
    <citation type="journal article" date="2006" name="PLoS Biol.">
        <title>Macronuclear genome sequence of the ciliate Tetrahymena thermophila, a model eukaryote.</title>
        <authorList>
            <person name="Eisen J.A."/>
            <person name="Coyne R.S."/>
            <person name="Wu M."/>
            <person name="Wu D."/>
            <person name="Thiagarajan M."/>
            <person name="Wortman J.R."/>
            <person name="Badger J.H."/>
            <person name="Ren Q."/>
            <person name="Amedeo P."/>
            <person name="Jones K.M."/>
            <person name="Tallon L.J."/>
            <person name="Delcher A.L."/>
            <person name="Salzberg S.L."/>
            <person name="Silva J.C."/>
            <person name="Haas B.J."/>
            <person name="Majoros W.H."/>
            <person name="Farzad M."/>
            <person name="Carlton J.M."/>
            <person name="Smith R.K. Jr."/>
            <person name="Garg J."/>
            <person name="Pearlman R.E."/>
            <person name="Karrer K.M."/>
            <person name="Sun L."/>
            <person name="Manning G."/>
            <person name="Elde N.C."/>
            <person name="Turkewitz A.P."/>
            <person name="Asai D.J."/>
            <person name="Wilkes D.E."/>
            <person name="Wang Y."/>
            <person name="Cai H."/>
            <person name="Collins K."/>
            <person name="Stewart B.A."/>
            <person name="Lee S.R."/>
            <person name="Wilamowska K."/>
            <person name="Weinberg Z."/>
            <person name="Ruzzo W.L."/>
            <person name="Wloga D."/>
            <person name="Gaertig J."/>
            <person name="Frankel J."/>
            <person name="Tsao C.-C."/>
            <person name="Gorovsky M.A."/>
            <person name="Keeling P.J."/>
            <person name="Waller R.F."/>
            <person name="Patron N.J."/>
            <person name="Cherry J.M."/>
            <person name="Stover N.A."/>
            <person name="Krieger C.J."/>
            <person name="del Toro C."/>
            <person name="Ryder H.F."/>
            <person name="Williamson S.C."/>
            <person name="Barbeau R.A."/>
            <person name="Hamilton E.P."/>
            <person name="Orias E."/>
        </authorList>
    </citation>
    <scope>NUCLEOTIDE SEQUENCE [LARGE SCALE GENOMIC DNA]</scope>
    <source>
        <strain evidence="4">SB210</strain>
    </source>
</reference>
<gene>
    <name evidence="3" type="ORF">TTHERM_00095560</name>
</gene>
<feature type="region of interest" description="Disordered" evidence="2">
    <location>
        <begin position="442"/>
        <end position="467"/>
    </location>
</feature>
<dbReference type="RefSeq" id="XP_001012105.1">
    <property type="nucleotide sequence ID" value="XM_001012105.1"/>
</dbReference>
<accession>Q234Z3</accession>
<name>Q234Z3_TETTS</name>
<keyword evidence="1" id="KW-0175">Coiled coil</keyword>
<evidence type="ECO:0000256" key="2">
    <source>
        <dbReference type="SAM" id="MobiDB-lite"/>
    </source>
</evidence>
<dbReference type="EMBL" id="GG662767">
    <property type="protein sequence ID" value="EAR91860.1"/>
    <property type="molecule type" value="Genomic_DNA"/>
</dbReference>
<feature type="region of interest" description="Disordered" evidence="2">
    <location>
        <begin position="605"/>
        <end position="645"/>
    </location>
</feature>
<dbReference type="Proteomes" id="UP000009168">
    <property type="component" value="Unassembled WGS sequence"/>
</dbReference>
<dbReference type="STRING" id="312017.Q234Z3"/>
<organism evidence="3 4">
    <name type="scientific">Tetrahymena thermophila (strain SB210)</name>
    <dbReference type="NCBI Taxonomy" id="312017"/>
    <lineage>
        <taxon>Eukaryota</taxon>
        <taxon>Sar</taxon>
        <taxon>Alveolata</taxon>
        <taxon>Ciliophora</taxon>
        <taxon>Intramacronucleata</taxon>
        <taxon>Oligohymenophorea</taxon>
        <taxon>Hymenostomatida</taxon>
        <taxon>Tetrahymenina</taxon>
        <taxon>Tetrahymenidae</taxon>
        <taxon>Tetrahymena</taxon>
    </lineage>
</organism>
<dbReference type="GeneID" id="7831912"/>
<proteinExistence type="predicted"/>
<sequence length="791" mass="92554">MVSRSFCIGTKNLNSFDNEDEEDDLLSKKDVERLTNLWKTMKDSKKHLNNSKTNINASFLNTNAPHHLNNSFNNHTMKQNDDSICEQFDNNNNNDISLNISKIPHIPKQTDAILLQKAKDSNKLLIRKVKEQEVELEQCHQKIAKLVSQNQTQTKQISELSQKLEQYAISQKEILEKSRLNTNMIEQSLEDKDRIMEDLKTQLQESKDQVQRMINSNKEIMNENSKLIEQLESKTVENERIKDRLQQVEKYLEEIYNEKQANGVNQVEMDYLKSDIERLLKLLKSTQEYKELSFMAEESMSIRYLKNNPSFLKNYKSNNQNSSSVDLKQSTIKRNCCGCSAQVKQQEVNEKQLWVPKDAFQFAFQISQKYNKRLTEEIIEELLYGLNQIWSNREKTIVDKLKRQYETENKELKKQLNKNLTYDEVQAKKKIQRLKSELSKTRKENDFSTLNTTLPLPPSRGSSLNGNSHQCKQQEKIIYFQDAIRLFQEYESEIRIGKEELQEAKNKIRQIEEDASLYDKVIYMEGALWMIEKILADVNKVKQQSFNQLNQYQLDLDKLLLVTNNNSEEEIDVNAVLKLTKNLVSALSHLNQSLNEKYHNLKDSTQKQIEKSSKAQHKLKKQRKADTNQHNQENINTMNSLNKNAHSQYDDDYEKEQNINSAVISPISINNHKQYHSYNNVESNTTTQRVVASNLIPQVYNSNSVYSSNHNINNYLSEHNQNTHINHKSANNIDSSSHRQNNHYSAISTPIQQYYSSSHSGQYNSRLKDIFDDSINQRPIQEKQNRNFIEQ</sequence>
<feature type="coiled-coil region" evidence="1">
    <location>
        <begin position="189"/>
        <end position="258"/>
    </location>
</feature>
<dbReference type="eggNOG" id="ENOG502SBJY">
    <property type="taxonomic scope" value="Eukaryota"/>
</dbReference>
<dbReference type="OrthoDB" id="296839at2759"/>
<feature type="coiled-coil region" evidence="1">
    <location>
        <begin position="115"/>
        <end position="163"/>
    </location>
</feature>